<evidence type="ECO:0008006" key="4">
    <source>
        <dbReference type="Google" id="ProtNLM"/>
    </source>
</evidence>
<keyword evidence="1" id="KW-0812">Transmembrane</keyword>
<feature type="transmembrane region" description="Helical" evidence="1">
    <location>
        <begin position="140"/>
        <end position="162"/>
    </location>
</feature>
<keyword evidence="1" id="KW-0472">Membrane</keyword>
<keyword evidence="1" id="KW-1133">Transmembrane helix</keyword>
<gene>
    <name evidence="2" type="ORF">BBF96_13870</name>
</gene>
<evidence type="ECO:0000313" key="2">
    <source>
        <dbReference type="EMBL" id="AZR74378.1"/>
    </source>
</evidence>
<feature type="transmembrane region" description="Helical" evidence="1">
    <location>
        <begin position="235"/>
        <end position="253"/>
    </location>
</feature>
<feature type="transmembrane region" description="Helical" evidence="1">
    <location>
        <begin position="183"/>
        <end position="199"/>
    </location>
</feature>
<accession>A0A3Q9HU36</accession>
<name>A0A3Q9HU36_9FIRM</name>
<dbReference type="PANTHER" id="PTHR36832">
    <property type="entry name" value="SLR1174 PROTEIN-RELATED"/>
    <property type="match status" value="1"/>
</dbReference>
<protein>
    <recommendedName>
        <fullName evidence="4">ABC transporter permease</fullName>
    </recommendedName>
</protein>
<evidence type="ECO:0000256" key="1">
    <source>
        <dbReference type="SAM" id="Phobius"/>
    </source>
</evidence>
<dbReference type="KEGG" id="aft:BBF96_13870"/>
<feature type="transmembrane region" description="Helical" evidence="1">
    <location>
        <begin position="95"/>
        <end position="128"/>
    </location>
</feature>
<organism evidence="2 3">
    <name type="scientific">Anoxybacter fermentans</name>
    <dbReference type="NCBI Taxonomy" id="1323375"/>
    <lineage>
        <taxon>Bacteria</taxon>
        <taxon>Bacillati</taxon>
        <taxon>Bacillota</taxon>
        <taxon>Clostridia</taxon>
        <taxon>Halanaerobiales</taxon>
        <taxon>Anoxybacter</taxon>
    </lineage>
</organism>
<evidence type="ECO:0000313" key="3">
    <source>
        <dbReference type="Proteomes" id="UP000267250"/>
    </source>
</evidence>
<proteinExistence type="predicted"/>
<dbReference type="AlphaFoldDB" id="A0A3Q9HU36"/>
<dbReference type="Proteomes" id="UP000267250">
    <property type="component" value="Chromosome"/>
</dbReference>
<dbReference type="PANTHER" id="PTHR36832:SF1">
    <property type="entry name" value="SLR1174 PROTEIN"/>
    <property type="match status" value="1"/>
</dbReference>
<dbReference type="EMBL" id="CP016379">
    <property type="protein sequence ID" value="AZR74378.1"/>
    <property type="molecule type" value="Genomic_DNA"/>
</dbReference>
<dbReference type="RefSeq" id="WP_164731107.1">
    <property type="nucleotide sequence ID" value="NZ_CP016379.1"/>
</dbReference>
<dbReference type="Pfam" id="PF06182">
    <property type="entry name" value="ABC2_membrane_6"/>
    <property type="match status" value="1"/>
</dbReference>
<dbReference type="InterPro" id="IPR010390">
    <property type="entry name" value="ABC-2_transporter-like"/>
</dbReference>
<feature type="transmembrane region" description="Helical" evidence="1">
    <location>
        <begin position="22"/>
        <end position="43"/>
    </location>
</feature>
<feature type="transmembrane region" description="Helical" evidence="1">
    <location>
        <begin position="55"/>
        <end position="74"/>
    </location>
</feature>
<sequence length="265" mass="30903">MNAYIKHYLISVQDKLNYRIDFLFKFFTIFLHLYASVTIWYAIATANSSSLDETMIADIIKYMILASITTNLMIFCTPEREIARRIRTGEIARDLIYPISLPITLIFKGLGFATANLISMYIPGFILLSIIYKPAWNLNLINIAGLLIGILLGYFIFVLITLQIEMISFWWIENWYMHYIKHAVFNFLSGTLVPLWFYPEWLYKILNWLPFKNIVYIPLGFYLNRISLEQFCIQMALSIFWIILLAGVTFVIWKAGVKKVVIQGG</sequence>
<keyword evidence="3" id="KW-1185">Reference proteome</keyword>
<reference evidence="2 3" key="1">
    <citation type="submission" date="2016-07" db="EMBL/GenBank/DDBJ databases">
        <title>Genome and transcriptome analysis of iron-reducing fermentative bacteria Anoxybacter fermentans.</title>
        <authorList>
            <person name="Zeng X."/>
            <person name="Shao Z."/>
        </authorList>
    </citation>
    <scope>NUCLEOTIDE SEQUENCE [LARGE SCALE GENOMIC DNA]</scope>
    <source>
        <strain evidence="2 3">DY22613</strain>
    </source>
</reference>